<accession>A0A6N7PF58</accession>
<keyword evidence="1" id="KW-0472">Membrane</keyword>
<keyword evidence="3" id="KW-1185">Reference proteome</keyword>
<name>A0A6N7PF58_9BACT</name>
<dbReference type="RefSeq" id="WP_153817371.1">
    <property type="nucleotide sequence ID" value="NZ_WJIE01000001.1"/>
</dbReference>
<sequence length="211" mass="21553">MEIVLFLALFLAVPSLLYVGGRIAGRGVWGLVLARYEKRGGGAYRAVDVPIWVPGKAPILVKLAAITSFLLGQMVVPGALAALAGLVVSLEMLGRPVEVMQPVVFVLTLSAPTGLYVAGGLLAAGVLLLRRDPNAATQSRAIARFSLVHNVVLILALLAVSGFGDGAVLVCIAYALVSIGQAALLLAAARALDARAQADAHTAATSPAAVA</sequence>
<protein>
    <submittedName>
        <fullName evidence="2">Uncharacterized protein</fullName>
    </submittedName>
</protein>
<evidence type="ECO:0000313" key="3">
    <source>
        <dbReference type="Proteomes" id="UP000440224"/>
    </source>
</evidence>
<dbReference type="EMBL" id="WJIE01000001">
    <property type="protein sequence ID" value="MRG90457.1"/>
    <property type="molecule type" value="Genomic_DNA"/>
</dbReference>
<dbReference type="Proteomes" id="UP000440224">
    <property type="component" value="Unassembled WGS sequence"/>
</dbReference>
<feature type="transmembrane region" description="Helical" evidence="1">
    <location>
        <begin position="141"/>
        <end position="160"/>
    </location>
</feature>
<dbReference type="OrthoDB" id="5524371at2"/>
<proteinExistence type="predicted"/>
<keyword evidence="1" id="KW-1133">Transmembrane helix</keyword>
<feature type="transmembrane region" description="Helical" evidence="1">
    <location>
        <begin position="103"/>
        <end position="129"/>
    </location>
</feature>
<dbReference type="AlphaFoldDB" id="A0A6N7PF58"/>
<feature type="transmembrane region" description="Helical" evidence="1">
    <location>
        <begin position="166"/>
        <end position="187"/>
    </location>
</feature>
<organism evidence="2 3">
    <name type="scientific">Polyangium spumosum</name>
    <dbReference type="NCBI Taxonomy" id="889282"/>
    <lineage>
        <taxon>Bacteria</taxon>
        <taxon>Pseudomonadati</taxon>
        <taxon>Myxococcota</taxon>
        <taxon>Polyangia</taxon>
        <taxon>Polyangiales</taxon>
        <taxon>Polyangiaceae</taxon>
        <taxon>Polyangium</taxon>
    </lineage>
</organism>
<keyword evidence="1" id="KW-0812">Transmembrane</keyword>
<reference evidence="2 3" key="1">
    <citation type="submission" date="2019-10" db="EMBL/GenBank/DDBJ databases">
        <title>A soil myxobacterium in the family Polyangiaceae.</title>
        <authorList>
            <person name="Li Y."/>
            <person name="Wang J."/>
        </authorList>
    </citation>
    <scope>NUCLEOTIDE SEQUENCE [LARGE SCALE GENOMIC DNA]</scope>
    <source>
        <strain evidence="2 3">DSM 14734</strain>
    </source>
</reference>
<evidence type="ECO:0000313" key="2">
    <source>
        <dbReference type="EMBL" id="MRG90457.1"/>
    </source>
</evidence>
<comment type="caution">
    <text evidence="2">The sequence shown here is derived from an EMBL/GenBank/DDBJ whole genome shotgun (WGS) entry which is preliminary data.</text>
</comment>
<gene>
    <name evidence="2" type="ORF">GF068_00745</name>
</gene>
<evidence type="ECO:0000256" key="1">
    <source>
        <dbReference type="SAM" id="Phobius"/>
    </source>
</evidence>